<feature type="domain" description="GP-PDE" evidence="2">
    <location>
        <begin position="26"/>
        <end position="285"/>
    </location>
</feature>
<evidence type="ECO:0000313" key="4">
    <source>
        <dbReference type="Proteomes" id="UP000550609"/>
    </source>
</evidence>
<comment type="caution">
    <text evidence="3">The sequence shown here is derived from an EMBL/GenBank/DDBJ whole genome shotgun (WGS) entry which is preliminary data.</text>
</comment>
<dbReference type="PANTHER" id="PTHR46211">
    <property type="entry name" value="GLYCEROPHOSPHORYL DIESTER PHOSPHODIESTERASE"/>
    <property type="match status" value="1"/>
</dbReference>
<accession>A0A7W3YUH6</accession>
<protein>
    <recommendedName>
        <fullName evidence="2">GP-PDE domain-containing protein</fullName>
    </recommendedName>
</protein>
<dbReference type="GO" id="GO:0006629">
    <property type="term" value="P:lipid metabolic process"/>
    <property type="evidence" value="ECO:0007669"/>
    <property type="project" value="InterPro"/>
</dbReference>
<dbReference type="PROSITE" id="PS51704">
    <property type="entry name" value="GP_PDE"/>
    <property type="match status" value="1"/>
</dbReference>
<dbReference type="OrthoDB" id="9795622at2"/>
<feature type="chain" id="PRO_5030678251" description="GP-PDE domain-containing protein" evidence="1">
    <location>
        <begin position="24"/>
        <end position="291"/>
    </location>
</feature>
<organism evidence="3 4">
    <name type="scientific">Stenotrophomonas koreensis</name>
    <dbReference type="NCBI Taxonomy" id="266128"/>
    <lineage>
        <taxon>Bacteria</taxon>
        <taxon>Pseudomonadati</taxon>
        <taxon>Pseudomonadota</taxon>
        <taxon>Gammaproteobacteria</taxon>
        <taxon>Lysobacterales</taxon>
        <taxon>Lysobacteraceae</taxon>
        <taxon>Stenotrophomonas</taxon>
    </lineage>
</organism>
<dbReference type="GO" id="GO:0008081">
    <property type="term" value="F:phosphoric diester hydrolase activity"/>
    <property type="evidence" value="ECO:0007669"/>
    <property type="project" value="InterPro"/>
</dbReference>
<keyword evidence="1" id="KW-0732">Signal</keyword>
<sequence>MTISCLGKALLAGLVMVGGTAAAADPDIIAHRGGALLWPENSLYAFKQAQQMGVDYLEMDLQLTEDNELLVTHDADINPQFCTPAPGVGLVPKPVRALTLARSQQFDCGRASRSIYPDAEKRDDIRMPSLASVLEAFAGDRQRRFFIETKMPKPGAPGAPIDTTLYAAKLDQLIRKHGLEDRVILQSFDWRTLEAMRLLNPAVRTCPLAVPRHSSDYLGTLERLGATCIVLSAAETTAQQVRELQSAGVLVFSGVVDHQDDWAQALQLGYDAIFTNDPVGLDTFLRTHSAR</sequence>
<dbReference type="Proteomes" id="UP000550609">
    <property type="component" value="Unassembled WGS sequence"/>
</dbReference>
<evidence type="ECO:0000256" key="1">
    <source>
        <dbReference type="SAM" id="SignalP"/>
    </source>
</evidence>
<gene>
    <name evidence="3" type="ORF">H4O09_02200</name>
</gene>
<evidence type="ECO:0000313" key="3">
    <source>
        <dbReference type="EMBL" id="MBB1115878.1"/>
    </source>
</evidence>
<name>A0A7W3YUH6_9GAMM</name>
<dbReference type="Pfam" id="PF03009">
    <property type="entry name" value="GDPD"/>
    <property type="match status" value="1"/>
</dbReference>
<dbReference type="AlphaFoldDB" id="A0A7W3YUH6"/>
<feature type="signal peptide" evidence="1">
    <location>
        <begin position="1"/>
        <end position="23"/>
    </location>
</feature>
<dbReference type="PANTHER" id="PTHR46211:SF14">
    <property type="entry name" value="GLYCEROPHOSPHODIESTER PHOSPHODIESTERASE"/>
    <property type="match status" value="1"/>
</dbReference>
<evidence type="ECO:0000259" key="2">
    <source>
        <dbReference type="PROSITE" id="PS51704"/>
    </source>
</evidence>
<dbReference type="EMBL" id="JACIUV010000001">
    <property type="protein sequence ID" value="MBB1115878.1"/>
    <property type="molecule type" value="Genomic_DNA"/>
</dbReference>
<dbReference type="InterPro" id="IPR017946">
    <property type="entry name" value="PLC-like_Pdiesterase_TIM-brl"/>
</dbReference>
<dbReference type="Gene3D" id="3.20.20.190">
    <property type="entry name" value="Phosphatidylinositol (PI) phosphodiesterase"/>
    <property type="match status" value="1"/>
</dbReference>
<dbReference type="SUPFAM" id="SSF51695">
    <property type="entry name" value="PLC-like phosphodiesterases"/>
    <property type="match status" value="1"/>
</dbReference>
<dbReference type="InterPro" id="IPR030395">
    <property type="entry name" value="GP_PDE_dom"/>
</dbReference>
<reference evidence="3 4" key="1">
    <citation type="submission" date="2020-08" db="EMBL/GenBank/DDBJ databases">
        <title>Stenotrophomonas sp. W1S232.</title>
        <authorList>
            <person name="Deng Y."/>
        </authorList>
    </citation>
    <scope>NUCLEOTIDE SEQUENCE [LARGE SCALE GENOMIC DNA]</scope>
    <source>
        <strain evidence="3 4">W1S232</strain>
    </source>
</reference>
<proteinExistence type="predicted"/>
<dbReference type="RefSeq" id="WP_057666415.1">
    <property type="nucleotide sequence ID" value="NZ_JACIUV010000001.1"/>
</dbReference>